<dbReference type="InterPro" id="IPR011701">
    <property type="entry name" value="MFS"/>
</dbReference>
<reference evidence="8 9" key="1">
    <citation type="journal article" date="2014" name="Genome Announc.">
        <title>Draft genome sequence of Sclerotinia borealis, a psychrophilic plant pathogenic fungus.</title>
        <authorList>
            <person name="Mardanov A.V."/>
            <person name="Beletsky A.V."/>
            <person name="Kadnikov V.V."/>
            <person name="Ignatov A.N."/>
            <person name="Ravin N.V."/>
        </authorList>
    </citation>
    <scope>NUCLEOTIDE SEQUENCE [LARGE SCALE GENOMIC DNA]</scope>
    <source>
        <strain evidence="9">F-4157</strain>
    </source>
</reference>
<dbReference type="GO" id="GO:0016020">
    <property type="term" value="C:membrane"/>
    <property type="evidence" value="ECO:0007669"/>
    <property type="project" value="UniProtKB-SubCell"/>
</dbReference>
<dbReference type="GO" id="GO:0022857">
    <property type="term" value="F:transmembrane transporter activity"/>
    <property type="evidence" value="ECO:0007669"/>
    <property type="project" value="InterPro"/>
</dbReference>
<keyword evidence="2 6" id="KW-0812">Transmembrane</keyword>
<evidence type="ECO:0000256" key="3">
    <source>
        <dbReference type="ARBA" id="ARBA00022989"/>
    </source>
</evidence>
<dbReference type="PANTHER" id="PTHR35870">
    <property type="entry name" value="PROTEIN, PUTATIVE (AFU_ORTHOLOGUE AFUA_5G03330)-RELATED"/>
    <property type="match status" value="1"/>
</dbReference>
<evidence type="ECO:0000256" key="4">
    <source>
        <dbReference type="ARBA" id="ARBA00023002"/>
    </source>
</evidence>
<evidence type="ECO:0000313" key="8">
    <source>
        <dbReference type="EMBL" id="ESZ95585.1"/>
    </source>
</evidence>
<dbReference type="SUPFAM" id="SSF103473">
    <property type="entry name" value="MFS general substrate transporter"/>
    <property type="match status" value="1"/>
</dbReference>
<dbReference type="PANTHER" id="PTHR35870:SF1">
    <property type="entry name" value="PROTEIN, PUTATIVE (AFU_ORTHOLOGUE AFUA_5G03330)-RELATED"/>
    <property type="match status" value="1"/>
</dbReference>
<dbReference type="Pfam" id="PF14027">
    <property type="entry name" value="Questin_oxidase"/>
    <property type="match status" value="1"/>
</dbReference>
<dbReference type="Pfam" id="PF07690">
    <property type="entry name" value="MFS_1"/>
    <property type="match status" value="1"/>
</dbReference>
<dbReference type="AlphaFoldDB" id="W9CM25"/>
<dbReference type="HOGENOM" id="CLU_309308_0_0_1"/>
<comment type="caution">
    <text evidence="8">The sequence shown here is derived from an EMBL/GenBank/DDBJ whole genome shotgun (WGS) entry which is preliminary data.</text>
</comment>
<evidence type="ECO:0000256" key="5">
    <source>
        <dbReference type="ARBA" id="ARBA00023136"/>
    </source>
</evidence>
<keyword evidence="5 6" id="KW-0472">Membrane</keyword>
<dbReference type="EMBL" id="AYSA01000180">
    <property type="protein sequence ID" value="ESZ95585.1"/>
    <property type="molecule type" value="Genomic_DNA"/>
</dbReference>
<evidence type="ECO:0000256" key="2">
    <source>
        <dbReference type="ARBA" id="ARBA00022692"/>
    </source>
</evidence>
<dbReference type="InterPro" id="IPR036259">
    <property type="entry name" value="MFS_trans_sf"/>
</dbReference>
<keyword evidence="9" id="KW-1185">Reference proteome</keyword>
<evidence type="ECO:0000313" key="9">
    <source>
        <dbReference type="Proteomes" id="UP000019487"/>
    </source>
</evidence>
<keyword evidence="4" id="KW-0560">Oxidoreductase</keyword>
<name>W9CM25_SCLBF</name>
<dbReference type="InterPro" id="IPR025337">
    <property type="entry name" value="Questin_oxidase-like"/>
</dbReference>
<feature type="transmembrane region" description="Helical" evidence="6">
    <location>
        <begin position="563"/>
        <end position="582"/>
    </location>
</feature>
<organism evidence="8 9">
    <name type="scientific">Sclerotinia borealis (strain F-4128)</name>
    <dbReference type="NCBI Taxonomy" id="1432307"/>
    <lineage>
        <taxon>Eukaryota</taxon>
        <taxon>Fungi</taxon>
        <taxon>Dikarya</taxon>
        <taxon>Ascomycota</taxon>
        <taxon>Pezizomycotina</taxon>
        <taxon>Leotiomycetes</taxon>
        <taxon>Helotiales</taxon>
        <taxon>Sclerotiniaceae</taxon>
        <taxon>Sclerotinia</taxon>
    </lineage>
</organism>
<feature type="transmembrane region" description="Helical" evidence="6">
    <location>
        <begin position="698"/>
        <end position="715"/>
    </location>
</feature>
<feature type="transmembrane region" description="Helical" evidence="6">
    <location>
        <begin position="765"/>
        <end position="792"/>
    </location>
</feature>
<dbReference type="Gene3D" id="1.20.1250.20">
    <property type="entry name" value="MFS general substrate transporter like domains"/>
    <property type="match status" value="1"/>
</dbReference>
<sequence length="953" mass="106805">MATSSIIHLNTGDTGVFKFKSQDSESATKTSQLLQENHDKHHFFFNTSGFHNHIVHHLLTLYGLGAPASVIERQYKLNASYQQPIVLAENEAPVDLSTPDYFNSHLGKPKHYHDFLIFWQQEIESKGWKEVLKEHIFASDAKADVMLGRMFARFLHPLIHLGFGIEFNQPAIIAEALAQASVHDNWISKYLLDTEKNARPGNKTIPKLLDEIRADKKLSTAAEWDDDNKIRDGIMARAPDEMTKYASQWTVGKGEIESKTAQMINSAVFFTAAAQRPPKQVKFDFYYMHCVNSSIFFTSFNRQDFLSEAQKIRLLKWKGRLDLAMYASRRSPKLLPEEVSRYTPKRLEAGDTEWSGLFQRLFDFEDDGHAVKLGRAVAHAQVVSQDYEDEDWAKVKDFMWLKIGNMIADSIEDTGETWARSVGFDEAWNQYEDRSGQVHLSGTETHWSENVLILGLERQETEKQTIADTQLAPARITRSQSLTHLSIKQKFTHPHSHLKTNEDELVDFNGADDPYQPLNWPFRKKLITTFVYGLFTMTSTWASSVYSPAVQQVASEFNVQPEVSLLGVSFLLLGFGFGPLLWAPLSEVYGRKAAVLSPGKQLHCVNSFEYVFISACFSFGTATAKDIQTLLLTRFFAGIFGSAPVTNTGGVLSDIWPPQSRGTAIVGYAFAVVGGPTMGPIVGGAIASSYLGWRWTEYITGIMQLAVVLIGALVLNETYPDALLVAKARQLRHDTGNWALHARHEERSFSIGEMANKFLMRPFRLLATPICFLMVLYASFVYGILYLCLAAIPVQFAEERGYGLVTSDNNKFYTHRFEANDNQPVPEARLPPMMIGSIFFAAGLFIFGWTSSPSIHWVAPCTGLIFMGFGFFTIFQAALNYLIDTFASCAASAVAAQTFIPELSIACSAGHTEILGHKNTTVSRISLNASFVRKDKDEELKPSLKTEAKALEE</sequence>
<dbReference type="GO" id="GO:0016491">
    <property type="term" value="F:oxidoreductase activity"/>
    <property type="evidence" value="ECO:0007669"/>
    <property type="project" value="UniProtKB-KW"/>
</dbReference>
<dbReference type="STRING" id="1432307.W9CM25"/>
<feature type="transmembrane region" description="Helical" evidence="6">
    <location>
        <begin position="665"/>
        <end position="686"/>
    </location>
</feature>
<dbReference type="PROSITE" id="PS50850">
    <property type="entry name" value="MFS"/>
    <property type="match status" value="1"/>
</dbReference>
<accession>W9CM25</accession>
<keyword evidence="3 6" id="KW-1133">Transmembrane helix</keyword>
<feature type="transmembrane region" description="Helical" evidence="6">
    <location>
        <begin position="830"/>
        <end position="850"/>
    </location>
</feature>
<feature type="transmembrane region" description="Helical" evidence="6">
    <location>
        <begin position="526"/>
        <end position="543"/>
    </location>
</feature>
<evidence type="ECO:0000256" key="1">
    <source>
        <dbReference type="ARBA" id="ARBA00004141"/>
    </source>
</evidence>
<feature type="domain" description="Major facilitator superfamily (MFS) profile" evidence="7">
    <location>
        <begin position="528"/>
        <end position="953"/>
    </location>
</feature>
<proteinExistence type="predicted"/>
<dbReference type="CDD" id="cd17323">
    <property type="entry name" value="MFS_Tpo1_MDR_like"/>
    <property type="match status" value="1"/>
</dbReference>
<dbReference type="FunFam" id="1.20.1250.20:FF:000011">
    <property type="entry name" value="MFS multidrug transporter, putative"/>
    <property type="match status" value="1"/>
</dbReference>
<comment type="subcellular location">
    <subcellularLocation>
        <location evidence="1">Membrane</location>
        <topology evidence="1">Multi-pass membrane protein</topology>
    </subcellularLocation>
</comment>
<gene>
    <name evidence="8" type="ORF">SBOR_4065</name>
</gene>
<evidence type="ECO:0000259" key="7">
    <source>
        <dbReference type="PROSITE" id="PS50850"/>
    </source>
</evidence>
<dbReference type="Proteomes" id="UP000019487">
    <property type="component" value="Unassembled WGS sequence"/>
</dbReference>
<feature type="transmembrane region" description="Helical" evidence="6">
    <location>
        <begin position="857"/>
        <end position="879"/>
    </location>
</feature>
<dbReference type="OrthoDB" id="10004862at2759"/>
<evidence type="ECO:0000256" key="6">
    <source>
        <dbReference type="SAM" id="Phobius"/>
    </source>
</evidence>
<protein>
    <recommendedName>
        <fullName evidence="7">Major facilitator superfamily (MFS) profile domain-containing protein</fullName>
    </recommendedName>
</protein>
<dbReference type="InterPro" id="IPR020846">
    <property type="entry name" value="MFS_dom"/>
</dbReference>